<dbReference type="VEuPathDB" id="FungiDB:JI435_301770"/>
<organism evidence="1 2">
    <name type="scientific">Phaeosphaeria nodorum (strain SN15 / ATCC MYA-4574 / FGSC 10173)</name>
    <name type="common">Glume blotch fungus</name>
    <name type="synonym">Parastagonospora nodorum</name>
    <dbReference type="NCBI Taxonomy" id="321614"/>
    <lineage>
        <taxon>Eukaryota</taxon>
        <taxon>Fungi</taxon>
        <taxon>Dikarya</taxon>
        <taxon>Ascomycota</taxon>
        <taxon>Pezizomycotina</taxon>
        <taxon>Dothideomycetes</taxon>
        <taxon>Pleosporomycetidae</taxon>
        <taxon>Pleosporales</taxon>
        <taxon>Pleosporineae</taxon>
        <taxon>Phaeosphaeriaceae</taxon>
        <taxon>Parastagonospora</taxon>
    </lineage>
</organism>
<dbReference type="Proteomes" id="UP000663193">
    <property type="component" value="Chromosome 5"/>
</dbReference>
<dbReference type="AlphaFoldDB" id="A0A7U2HY04"/>
<evidence type="ECO:0000313" key="1">
    <source>
        <dbReference type="EMBL" id="QRC94843.1"/>
    </source>
</evidence>
<name>A0A7U2HY04_PHANO</name>
<proteinExistence type="predicted"/>
<reference evidence="2" key="1">
    <citation type="journal article" date="2021" name="BMC Genomics">
        <title>Chromosome-level genome assembly and manually-curated proteome of model necrotroph Parastagonospora nodorum Sn15 reveals a genome-wide trove of candidate effector homologs, and redundancy of virulence-related functions within an accessory chromosome.</title>
        <authorList>
            <person name="Bertazzoni S."/>
            <person name="Jones D.A.B."/>
            <person name="Phan H.T."/>
            <person name="Tan K.-C."/>
            <person name="Hane J.K."/>
        </authorList>
    </citation>
    <scope>NUCLEOTIDE SEQUENCE [LARGE SCALE GENOMIC DNA]</scope>
    <source>
        <strain evidence="2">SN15 / ATCC MYA-4574 / FGSC 10173)</strain>
    </source>
</reference>
<keyword evidence="2" id="KW-1185">Reference proteome</keyword>
<feature type="non-terminal residue" evidence="1">
    <location>
        <position position="94"/>
    </location>
</feature>
<dbReference type="EMBL" id="CP069027">
    <property type="protein sequence ID" value="QRC94843.1"/>
    <property type="molecule type" value="Genomic_DNA"/>
</dbReference>
<sequence length="94" mass="10909">RMVVYLHGNQNLTCSRTTNRVLAWHRLARSMVKSAIPYTARHTPVLMRRFTMTRTSIEIKAEQKERAKGQVRFSPWQGDRSLNPLHLADAMGLF</sequence>
<accession>A0A7U2HY04</accession>
<protein>
    <submittedName>
        <fullName evidence="1">Uncharacterized protein</fullName>
    </submittedName>
</protein>
<evidence type="ECO:0000313" key="2">
    <source>
        <dbReference type="Proteomes" id="UP000663193"/>
    </source>
</evidence>
<gene>
    <name evidence="1" type="ORF">JI435_301770</name>
</gene>